<dbReference type="Pfam" id="PF00023">
    <property type="entry name" value="Ank"/>
    <property type="match status" value="1"/>
</dbReference>
<dbReference type="PRINTS" id="PR01415">
    <property type="entry name" value="ANKYRIN"/>
</dbReference>
<gene>
    <name evidence="4" type="ORF">FALBO_445</name>
</gene>
<dbReference type="SUPFAM" id="SSF48403">
    <property type="entry name" value="Ankyrin repeat"/>
    <property type="match status" value="1"/>
</dbReference>
<evidence type="ECO:0000256" key="1">
    <source>
        <dbReference type="ARBA" id="ARBA00022737"/>
    </source>
</evidence>
<feature type="repeat" description="ANK" evidence="3">
    <location>
        <begin position="183"/>
        <end position="215"/>
    </location>
</feature>
<dbReference type="PANTHER" id="PTHR24126:SF14">
    <property type="entry name" value="ANK_REP_REGION DOMAIN-CONTAINING PROTEIN"/>
    <property type="match status" value="1"/>
</dbReference>
<evidence type="ECO:0000313" key="4">
    <source>
        <dbReference type="EMBL" id="KAF4472660.1"/>
    </source>
</evidence>
<protein>
    <submittedName>
        <fullName evidence="4">Ankyrin repeat</fullName>
    </submittedName>
</protein>
<dbReference type="Gene3D" id="1.25.40.20">
    <property type="entry name" value="Ankyrin repeat-containing domain"/>
    <property type="match status" value="2"/>
</dbReference>
<dbReference type="Pfam" id="PF12796">
    <property type="entry name" value="Ank_2"/>
    <property type="match status" value="1"/>
</dbReference>
<accession>A0A8H4LPV8</accession>
<dbReference type="OrthoDB" id="341259at2759"/>
<dbReference type="Proteomes" id="UP000554235">
    <property type="component" value="Unassembled WGS sequence"/>
</dbReference>
<proteinExistence type="predicted"/>
<evidence type="ECO:0000313" key="5">
    <source>
        <dbReference type="Proteomes" id="UP000554235"/>
    </source>
</evidence>
<organism evidence="4 5">
    <name type="scientific">Fusarium albosuccineum</name>
    <dbReference type="NCBI Taxonomy" id="1237068"/>
    <lineage>
        <taxon>Eukaryota</taxon>
        <taxon>Fungi</taxon>
        <taxon>Dikarya</taxon>
        <taxon>Ascomycota</taxon>
        <taxon>Pezizomycotina</taxon>
        <taxon>Sordariomycetes</taxon>
        <taxon>Hypocreomycetidae</taxon>
        <taxon>Hypocreales</taxon>
        <taxon>Nectriaceae</taxon>
        <taxon>Fusarium</taxon>
        <taxon>Fusarium decemcellulare species complex</taxon>
    </lineage>
</organism>
<evidence type="ECO:0000256" key="2">
    <source>
        <dbReference type="ARBA" id="ARBA00023043"/>
    </source>
</evidence>
<keyword evidence="5" id="KW-1185">Reference proteome</keyword>
<evidence type="ECO:0000256" key="3">
    <source>
        <dbReference type="PROSITE-ProRule" id="PRU00023"/>
    </source>
</evidence>
<dbReference type="PROSITE" id="PS50297">
    <property type="entry name" value="ANK_REP_REGION"/>
    <property type="match status" value="2"/>
</dbReference>
<dbReference type="SMART" id="SM00248">
    <property type="entry name" value="ANK"/>
    <property type="match status" value="3"/>
</dbReference>
<dbReference type="EMBL" id="JAADYS010000052">
    <property type="protein sequence ID" value="KAF4472660.1"/>
    <property type="molecule type" value="Genomic_DNA"/>
</dbReference>
<dbReference type="PANTHER" id="PTHR24126">
    <property type="entry name" value="ANKYRIN REPEAT, PH AND SEC7 DOMAIN CONTAINING PROTEIN SECG-RELATED"/>
    <property type="match status" value="1"/>
</dbReference>
<dbReference type="PROSITE" id="PS50088">
    <property type="entry name" value="ANK_REPEAT"/>
    <property type="match status" value="2"/>
</dbReference>
<dbReference type="InterPro" id="IPR002110">
    <property type="entry name" value="Ankyrin_rpt"/>
</dbReference>
<comment type="caution">
    <text evidence="4">The sequence shown here is derived from an EMBL/GenBank/DDBJ whole genome shotgun (WGS) entry which is preliminary data.</text>
</comment>
<keyword evidence="1" id="KW-0677">Repeat</keyword>
<dbReference type="InterPro" id="IPR036770">
    <property type="entry name" value="Ankyrin_rpt-contain_sf"/>
</dbReference>
<keyword evidence="2 3" id="KW-0040">ANK repeat</keyword>
<sequence length="516" mass="58111">MAPHAEHLPPDESILRLISLKAASRLKAAACFSSPHATPPAPRSRIVTLDKLPREVLLAITEYLFASFVQDCRPWDSNEDEQYRTCPWYITAHRSEVWRDIANLASTCRRLYDVVTPTLYWLDARYNEASALLISSKIGAPSAAQKSLQAGARIDTIDMTEPTWEDSSDWMSGNDSRWDRAPINLTALHWAARRGHEQIVELLLDHGAGLGHTAQTAPEDKASLPINFTCRSFLYLIEQICSRSTWRQPPFTGLYVEYNANALYFALLESHTDFEQATGVARTAIAKRLVEAGSSLITHTGVGLHAMHQACADWNTEMVRWFLQEIGIDAGVTDTMGNTPLHHVALCYNYPASYDPGPVIRLLLQRGADINAKNASGLTPAQVCFERTHCYQNDNRYSHYAYRVVIELVKGGACVPGNFSKACEMWPYMERDQVARIVGAAQVLGMAQELGKPAVSDEDREEKAFKTANQWVYGLANVGKPVPQDLESWPRERWRRYWLATIHEFCEFKTRHSSLR</sequence>
<name>A0A8H4LPV8_9HYPO</name>
<reference evidence="4 5" key="1">
    <citation type="submission" date="2020-01" db="EMBL/GenBank/DDBJ databases">
        <title>Identification and distribution of gene clusters putatively required for synthesis of sphingolipid metabolism inhibitors in phylogenetically diverse species of the filamentous fungus Fusarium.</title>
        <authorList>
            <person name="Kim H.-S."/>
            <person name="Busman M."/>
            <person name="Brown D.W."/>
            <person name="Divon H."/>
            <person name="Uhlig S."/>
            <person name="Proctor R.H."/>
        </authorList>
    </citation>
    <scope>NUCLEOTIDE SEQUENCE [LARGE SCALE GENOMIC DNA]</scope>
    <source>
        <strain evidence="4 5">NRRL 20459</strain>
    </source>
</reference>
<dbReference type="AlphaFoldDB" id="A0A8H4LPV8"/>
<feature type="repeat" description="ANK" evidence="3">
    <location>
        <begin position="336"/>
        <end position="375"/>
    </location>
</feature>